<dbReference type="Proteomes" id="UP001253287">
    <property type="component" value="Unassembled WGS sequence"/>
</dbReference>
<keyword evidence="1" id="KW-0812">Transmembrane</keyword>
<accession>A0A135YRG7</accession>
<evidence type="ECO:0000313" key="5">
    <source>
        <dbReference type="EMBL" id="PLT10822.1"/>
    </source>
</evidence>
<evidence type="ECO:0000313" key="2">
    <source>
        <dbReference type="EMBL" id="KAA8813511.1"/>
    </source>
</evidence>
<organism evidence="3 10">
    <name type="scientific">Lactobacillus crispatus</name>
    <dbReference type="NCBI Taxonomy" id="47770"/>
    <lineage>
        <taxon>Bacteria</taxon>
        <taxon>Bacillati</taxon>
        <taxon>Bacillota</taxon>
        <taxon>Bacilli</taxon>
        <taxon>Lactobacillales</taxon>
        <taxon>Lactobacillaceae</taxon>
        <taxon>Lactobacillus</taxon>
    </lineage>
</organism>
<dbReference type="RefSeq" id="WP_005721456.1">
    <property type="nucleotide sequence ID" value="NZ_CP033426.1"/>
</dbReference>
<reference evidence="4" key="5">
    <citation type="submission" date="2024-06" db="EMBL/GenBank/DDBJ databases">
        <title>Vaginal Lactobacillus fatty acid response mechanisms reveal a metabolite-targeted strategy for bacterial vaginosis treatment.</title>
        <authorList>
            <person name="Zhu M."/>
            <person name="Blainey P.C."/>
            <person name="Bloom S.M."/>
            <person name="Kwon D.S."/>
        </authorList>
    </citation>
    <scope>NUCLEOTIDE SEQUENCE</scope>
    <source>
        <strain evidence="4">194_F1_1</strain>
    </source>
</reference>
<evidence type="ECO:0000313" key="9">
    <source>
        <dbReference type="Proteomes" id="UP000324504"/>
    </source>
</evidence>
<comment type="caution">
    <text evidence="3">The sequence shown here is derived from an EMBL/GenBank/DDBJ whole genome shotgun (WGS) entry which is preliminary data.</text>
</comment>
<evidence type="ECO:0000313" key="4">
    <source>
        <dbReference type="EMBL" id="MES5149648.1"/>
    </source>
</evidence>
<feature type="transmembrane region" description="Helical" evidence="1">
    <location>
        <begin position="6"/>
        <end position="23"/>
    </location>
</feature>
<reference evidence="5 7" key="2">
    <citation type="submission" date="2017-12" db="EMBL/GenBank/DDBJ databases">
        <title>Phylogenetic diversity of female urinary microbiome.</title>
        <authorList>
            <person name="Thomas-White K."/>
            <person name="Wolfe A.J."/>
        </authorList>
    </citation>
    <scope>NUCLEOTIDE SEQUENCE [LARGE SCALE GENOMIC DNA]</scope>
    <source>
        <strain evidence="5 7">UMB0085</strain>
    </source>
</reference>
<reference evidence="6 8" key="1">
    <citation type="submission" date="2017-06" db="EMBL/GenBank/DDBJ databases">
        <authorList>
            <person name="Swanenburg J."/>
            <person name="Kort R."/>
        </authorList>
    </citation>
    <scope>NUCLEOTIDE SEQUENCE [LARGE SCALE GENOMIC DNA]</scope>
    <source>
        <strain evidence="6 8">RL05</strain>
    </source>
</reference>
<dbReference type="Proteomes" id="UP000324504">
    <property type="component" value="Unassembled WGS sequence"/>
</dbReference>
<dbReference type="EMBL" id="PKIW01000042">
    <property type="protein sequence ID" value="PLT10822.1"/>
    <property type="molecule type" value="Genomic_DNA"/>
</dbReference>
<keyword evidence="1" id="KW-0472">Membrane</keyword>
<dbReference type="AlphaFoldDB" id="A0A135YRG7"/>
<proteinExistence type="predicted"/>
<keyword evidence="1" id="KW-1133">Transmembrane helix</keyword>
<keyword evidence="11" id="KW-1185">Reference proteome</keyword>
<evidence type="ECO:0000313" key="7">
    <source>
        <dbReference type="Proteomes" id="UP000235119"/>
    </source>
</evidence>
<evidence type="ECO:0000313" key="8">
    <source>
        <dbReference type="Proteomes" id="UP000295195"/>
    </source>
</evidence>
<dbReference type="EMBL" id="JBETVU010000012">
    <property type="protein sequence ID" value="MES5149648.1"/>
    <property type="molecule type" value="Genomic_DNA"/>
</dbReference>
<dbReference type="Proteomes" id="UP000295195">
    <property type="component" value="Unassembled WGS sequence"/>
</dbReference>
<evidence type="ECO:0000313" key="3">
    <source>
        <dbReference type="EMBL" id="MDT9609375.1"/>
    </source>
</evidence>
<protein>
    <submittedName>
        <fullName evidence="3">Uncharacterized protein</fullName>
    </submittedName>
</protein>
<dbReference type="EMBL" id="JAVTXN010000016">
    <property type="protein sequence ID" value="MDT9609375.1"/>
    <property type="molecule type" value="Genomic_DNA"/>
</dbReference>
<reference evidence="3" key="4">
    <citation type="submission" date="2023-08" db="EMBL/GenBank/DDBJ databases">
        <title>Lactobacillus from the Female Urinary Tract.</title>
        <authorList>
            <person name="Stegman N."/>
            <person name="Jackson B."/>
            <person name="Steiling M."/>
            <person name="Sedano C."/>
            <person name="Wolfe A."/>
            <person name="Putonti C."/>
        </authorList>
    </citation>
    <scope>NUCLEOTIDE SEQUENCE</scope>
    <source>
        <strain evidence="3">UMB5661</strain>
    </source>
</reference>
<dbReference type="Proteomes" id="UP001434419">
    <property type="component" value="Unassembled WGS sequence"/>
</dbReference>
<name>A0A135YRG7_9LACO</name>
<evidence type="ECO:0000313" key="10">
    <source>
        <dbReference type="Proteomes" id="UP001253287"/>
    </source>
</evidence>
<dbReference type="EMBL" id="NKLP01000258">
    <property type="protein sequence ID" value="TDN28897.1"/>
    <property type="molecule type" value="Genomic_DNA"/>
</dbReference>
<gene>
    <name evidence="4" type="ORF">ABVC42_06875</name>
    <name evidence="6" type="ORF">CEE75_12265</name>
    <name evidence="5" type="ORF">CYJ79_08290</name>
    <name evidence="2" type="ORF">F1C09_01415</name>
    <name evidence="3" type="ORF">RON39_04425</name>
</gene>
<dbReference type="Proteomes" id="UP000235119">
    <property type="component" value="Unassembled WGS sequence"/>
</dbReference>
<evidence type="ECO:0000313" key="11">
    <source>
        <dbReference type="Proteomes" id="UP001434419"/>
    </source>
</evidence>
<evidence type="ECO:0000256" key="1">
    <source>
        <dbReference type="SAM" id="Phobius"/>
    </source>
</evidence>
<sequence>MKLFLSIYLAYFLTSLIWIAVVFNKTDAEEKYVNRVTKRDKQTVNYKSVSLKVMNVDMNQGCSMLELLSNDHHSFEDDTPIVIKAIVPKNQIKVFKAKQARQIEADLQVVINTRGNIPQVQTKVIRVY</sequence>
<dbReference type="EMBL" id="VUAV01000005">
    <property type="protein sequence ID" value="KAA8813511.1"/>
    <property type="molecule type" value="Genomic_DNA"/>
</dbReference>
<reference evidence="2 9" key="3">
    <citation type="submission" date="2019-09" db="EMBL/GenBank/DDBJ databases">
        <title>Comparative analysis of L. crispatus genomes revealed niche specific adaptation to different host and body sites.</title>
        <authorList>
            <person name="Pan M."/>
            <person name="Hidalgo-Cantabrana C."/>
            <person name="Barrangou R."/>
        </authorList>
    </citation>
    <scope>NUCLEOTIDE SEQUENCE [LARGE SCALE GENOMIC DNA]</scope>
    <source>
        <strain evidence="2 9">NCK2488</strain>
    </source>
</reference>
<evidence type="ECO:0000313" key="6">
    <source>
        <dbReference type="EMBL" id="TDN28897.1"/>
    </source>
</evidence>